<gene>
    <name evidence="2" type="ORF">THAOC_20017</name>
</gene>
<reference evidence="2 3" key="1">
    <citation type="journal article" date="2012" name="Genome Biol.">
        <title>Genome and low-iron response of an oceanic diatom adapted to chronic iron limitation.</title>
        <authorList>
            <person name="Lommer M."/>
            <person name="Specht M."/>
            <person name="Roy A.S."/>
            <person name="Kraemer L."/>
            <person name="Andreson R."/>
            <person name="Gutowska M.A."/>
            <person name="Wolf J."/>
            <person name="Bergner S.V."/>
            <person name="Schilhabel M.B."/>
            <person name="Klostermeier U.C."/>
            <person name="Beiko R.G."/>
            <person name="Rosenstiel P."/>
            <person name="Hippler M."/>
            <person name="Laroche J."/>
        </authorList>
    </citation>
    <scope>NUCLEOTIDE SEQUENCE [LARGE SCALE GENOMIC DNA]</scope>
    <source>
        <strain evidence="2 3">CCMP1005</strain>
    </source>
</reference>
<evidence type="ECO:0000313" key="2">
    <source>
        <dbReference type="EMBL" id="EJK59723.1"/>
    </source>
</evidence>
<name>K0S135_THAOC</name>
<comment type="caution">
    <text evidence="2">The sequence shown here is derived from an EMBL/GenBank/DDBJ whole genome shotgun (WGS) entry which is preliminary data.</text>
</comment>
<feature type="region of interest" description="Disordered" evidence="1">
    <location>
        <begin position="141"/>
        <end position="170"/>
    </location>
</feature>
<dbReference type="EMBL" id="AGNL01022464">
    <property type="protein sequence ID" value="EJK59723.1"/>
    <property type="molecule type" value="Genomic_DNA"/>
</dbReference>
<accession>K0S135</accession>
<feature type="region of interest" description="Disordered" evidence="1">
    <location>
        <begin position="45"/>
        <end position="92"/>
    </location>
</feature>
<feature type="non-terminal residue" evidence="2">
    <location>
        <position position="1"/>
    </location>
</feature>
<dbReference type="AlphaFoldDB" id="K0S135"/>
<dbReference type="Proteomes" id="UP000266841">
    <property type="component" value="Unassembled WGS sequence"/>
</dbReference>
<feature type="compositionally biased region" description="Basic residues" evidence="1">
    <location>
        <begin position="161"/>
        <end position="170"/>
    </location>
</feature>
<proteinExistence type="predicted"/>
<organism evidence="2 3">
    <name type="scientific">Thalassiosira oceanica</name>
    <name type="common">Marine diatom</name>
    <dbReference type="NCBI Taxonomy" id="159749"/>
    <lineage>
        <taxon>Eukaryota</taxon>
        <taxon>Sar</taxon>
        <taxon>Stramenopiles</taxon>
        <taxon>Ochrophyta</taxon>
        <taxon>Bacillariophyta</taxon>
        <taxon>Coscinodiscophyceae</taxon>
        <taxon>Thalassiosirophycidae</taxon>
        <taxon>Thalassiosirales</taxon>
        <taxon>Thalassiosiraceae</taxon>
        <taxon>Thalassiosira</taxon>
    </lineage>
</organism>
<evidence type="ECO:0000313" key="3">
    <source>
        <dbReference type="Proteomes" id="UP000266841"/>
    </source>
</evidence>
<sequence length="170" mass="18605">TTGSTTVHRVLSCTPVLDARLPRLSAPHIALFRFRVRRYLASYASDPRDRNPALPVRSETHRPQPDGAGTLPRHPTQPPARPPPLRDPVLAQPMSFTSSDVAVFLSARRDEASANDTPGSQIAQLSHYAIERTAAECLRLRRPRASPPVDAARPGLADRALKRRQTPSGS</sequence>
<protein>
    <submittedName>
        <fullName evidence="2">Uncharacterized protein</fullName>
    </submittedName>
</protein>
<feature type="compositionally biased region" description="Pro residues" evidence="1">
    <location>
        <begin position="75"/>
        <end position="86"/>
    </location>
</feature>
<keyword evidence="3" id="KW-1185">Reference proteome</keyword>
<evidence type="ECO:0000256" key="1">
    <source>
        <dbReference type="SAM" id="MobiDB-lite"/>
    </source>
</evidence>